<feature type="domain" description="EAL" evidence="2">
    <location>
        <begin position="479"/>
        <end position="727"/>
    </location>
</feature>
<dbReference type="Pfam" id="PF00989">
    <property type="entry name" value="PAS"/>
    <property type="match status" value="1"/>
</dbReference>
<feature type="domain" description="PAS" evidence="3">
    <location>
        <begin position="46"/>
        <end position="112"/>
    </location>
</feature>
<evidence type="ECO:0000259" key="2">
    <source>
        <dbReference type="SMART" id="SM00052"/>
    </source>
</evidence>
<evidence type="ECO:0000313" key="6">
    <source>
        <dbReference type="Proteomes" id="UP000011863"/>
    </source>
</evidence>
<dbReference type="InterPro" id="IPR035965">
    <property type="entry name" value="PAS-like_dom_sf"/>
</dbReference>
<proteinExistence type="predicted"/>
<dbReference type="Pfam" id="PF00990">
    <property type="entry name" value="GGDEF"/>
    <property type="match status" value="1"/>
</dbReference>
<keyword evidence="1" id="KW-0812">Transmembrane</keyword>
<dbReference type="InterPro" id="IPR013767">
    <property type="entry name" value="PAS_fold"/>
</dbReference>
<dbReference type="InterPro" id="IPR035919">
    <property type="entry name" value="EAL_sf"/>
</dbReference>
<keyword evidence="6" id="KW-1185">Reference proteome</keyword>
<dbReference type="AlphaFoldDB" id="A0A6C7EA88"/>
<dbReference type="GO" id="GO:0006355">
    <property type="term" value="P:regulation of DNA-templated transcription"/>
    <property type="evidence" value="ECO:0007669"/>
    <property type="project" value="InterPro"/>
</dbReference>
<dbReference type="Pfam" id="PF00563">
    <property type="entry name" value="EAL"/>
    <property type="match status" value="1"/>
</dbReference>
<dbReference type="NCBIfam" id="TIGR00254">
    <property type="entry name" value="GGDEF"/>
    <property type="match status" value="1"/>
</dbReference>
<feature type="domain" description="PAS" evidence="3">
    <location>
        <begin position="174"/>
        <end position="241"/>
    </location>
</feature>
<sequence>MSSGGIIVVVACGVAAALAIGLVAFDARRTRRRLGSSHDDLAAALGGVQRLLDGLPDAVLGIAENGEISSANARASALTGRSVDDLLGRSFLGFVAADDQDDITDRWERLRLGVDAEPDEPAVFELVDRSGVGHLVEATLHQRHDPDANGGTVVILRDVSDRERSTKALEAARRRFQLAFHSAPTGMALVRLDNNKIVDANQSLADMLDHSRRYLLGRSIREITHPDDLRAAAAERARIELGIDDGYQVEQRYLRRDGAYVWAKTRVAVSEDDGVSLAITHIEDVTEQRKAVEDLAHAATHDSLTLLPNRASIVARLDELLVTAGTDEVAVLFLDLDNFKVVNDSLGHGVGDELLRHVASRFRSVMREGDQLARFGGDEFVVFVDGTSRQTDATGEIRLGPLDPASVAERLQRSVQDAVVIGGHELVVTTSIGFATNKRAGMSAEDLLRDADTAMYRAKAAGRDRIAAFDDRDRHSSVLALQTANDLRRALATDEIVPYFQPITDLQTGDITSYEVLVRWLHPEQGLLGPGKFLPTAEANGMMGEIGERMLRDALAQLARWRVADHAAGRAAISVNLAAQQLSDPNFVAVVDDALATSGIEADSLWFEITETALLTDVGVATTALRELRGLGVHLSVDDFGTGYSSLTYLKKFPVEAIKVDKSFVDGLGIEVDDSSIVDAVVRLGHSLGLSVIAEGVETPLQLRMLRELGADKVQGYLFGRPMPARLVGQSTFAEH</sequence>
<dbReference type="Proteomes" id="UP000011863">
    <property type="component" value="Chromosome"/>
</dbReference>
<dbReference type="Pfam" id="PF13426">
    <property type="entry name" value="PAS_9"/>
    <property type="match status" value="1"/>
</dbReference>
<evidence type="ECO:0000259" key="4">
    <source>
        <dbReference type="SMART" id="SM00267"/>
    </source>
</evidence>
<evidence type="ECO:0000313" key="5">
    <source>
        <dbReference type="EMBL" id="BAN04584.1"/>
    </source>
</evidence>
<dbReference type="Gene3D" id="3.30.70.270">
    <property type="match status" value="1"/>
</dbReference>
<gene>
    <name evidence="5" type="ORF">YM304_42700</name>
</gene>
<dbReference type="InterPro" id="IPR029787">
    <property type="entry name" value="Nucleotide_cyclase"/>
</dbReference>
<dbReference type="InterPro" id="IPR043128">
    <property type="entry name" value="Rev_trsase/Diguanyl_cyclase"/>
</dbReference>
<dbReference type="CDD" id="cd01949">
    <property type="entry name" value="GGDEF"/>
    <property type="match status" value="1"/>
</dbReference>
<accession>A0A6C7EA88</accession>
<dbReference type="PANTHER" id="PTHR44757:SF2">
    <property type="entry name" value="BIOFILM ARCHITECTURE MAINTENANCE PROTEIN MBAA"/>
    <property type="match status" value="1"/>
</dbReference>
<evidence type="ECO:0000256" key="1">
    <source>
        <dbReference type="SAM" id="Phobius"/>
    </source>
</evidence>
<keyword evidence="1" id="KW-0472">Membrane</keyword>
<keyword evidence="1" id="KW-1133">Transmembrane helix</keyword>
<dbReference type="InterPro" id="IPR001633">
    <property type="entry name" value="EAL_dom"/>
</dbReference>
<evidence type="ECO:0008006" key="7">
    <source>
        <dbReference type="Google" id="ProtNLM"/>
    </source>
</evidence>
<reference evidence="5 6" key="1">
    <citation type="journal article" date="2013" name="Int. J. Syst. Evol. Microbiol.">
        <title>Ilumatobacter nonamiense sp. nov. and Ilumatobacter coccineum sp. nov., isolated from seashore sand.</title>
        <authorList>
            <person name="Matsumoto A."/>
            <person name="Kasai H."/>
            <person name="Matsuo Y."/>
            <person name="Shizuri Y."/>
            <person name="Ichikawa N."/>
            <person name="Fujita N."/>
            <person name="Omura S."/>
            <person name="Takahashi Y."/>
        </authorList>
    </citation>
    <scope>NUCLEOTIDE SEQUENCE [LARGE SCALE GENOMIC DNA]</scope>
    <source>
        <strain evidence="6">NBRC 103263 / KCTC 29153 / YM16-304</strain>
    </source>
</reference>
<feature type="transmembrane region" description="Helical" evidence="1">
    <location>
        <begin position="6"/>
        <end position="25"/>
    </location>
</feature>
<dbReference type="CDD" id="cd01948">
    <property type="entry name" value="EAL"/>
    <property type="match status" value="1"/>
</dbReference>
<dbReference type="SUPFAM" id="SSF141868">
    <property type="entry name" value="EAL domain-like"/>
    <property type="match status" value="1"/>
</dbReference>
<dbReference type="InterPro" id="IPR052155">
    <property type="entry name" value="Biofilm_reg_signaling"/>
</dbReference>
<dbReference type="EMBL" id="AP012057">
    <property type="protein sequence ID" value="BAN04584.1"/>
    <property type="molecule type" value="Genomic_DNA"/>
</dbReference>
<dbReference type="OrthoDB" id="23692at2"/>
<dbReference type="SMART" id="SM00052">
    <property type="entry name" value="EAL"/>
    <property type="match status" value="1"/>
</dbReference>
<dbReference type="Gene3D" id="3.20.20.450">
    <property type="entry name" value="EAL domain"/>
    <property type="match status" value="1"/>
</dbReference>
<feature type="domain" description="GGDEF" evidence="4">
    <location>
        <begin position="288"/>
        <end position="469"/>
    </location>
</feature>
<dbReference type="InterPro" id="IPR000160">
    <property type="entry name" value="GGDEF_dom"/>
</dbReference>
<dbReference type="InterPro" id="IPR000014">
    <property type="entry name" value="PAS"/>
</dbReference>
<dbReference type="KEGG" id="aym:YM304_42700"/>
<dbReference type="SMART" id="SM00086">
    <property type="entry name" value="PAC"/>
    <property type="match status" value="1"/>
</dbReference>
<evidence type="ECO:0000259" key="3">
    <source>
        <dbReference type="SMART" id="SM00091"/>
    </source>
</evidence>
<dbReference type="SMART" id="SM00267">
    <property type="entry name" value="GGDEF"/>
    <property type="match status" value="1"/>
</dbReference>
<dbReference type="CDD" id="cd00130">
    <property type="entry name" value="PAS"/>
    <property type="match status" value="2"/>
</dbReference>
<dbReference type="PANTHER" id="PTHR44757">
    <property type="entry name" value="DIGUANYLATE CYCLASE DGCP"/>
    <property type="match status" value="1"/>
</dbReference>
<dbReference type="Gene3D" id="3.30.450.20">
    <property type="entry name" value="PAS domain"/>
    <property type="match status" value="2"/>
</dbReference>
<dbReference type="NCBIfam" id="TIGR00229">
    <property type="entry name" value="sensory_box"/>
    <property type="match status" value="2"/>
</dbReference>
<protein>
    <recommendedName>
        <fullName evidence="7">Signaling protein</fullName>
    </recommendedName>
</protein>
<name>A0A6C7EA88_ILUCY</name>
<dbReference type="SMART" id="SM00091">
    <property type="entry name" value="PAS"/>
    <property type="match status" value="2"/>
</dbReference>
<organism evidence="5 6">
    <name type="scientific">Ilumatobacter coccineus (strain NBRC 103263 / KCTC 29153 / YM16-304)</name>
    <dbReference type="NCBI Taxonomy" id="1313172"/>
    <lineage>
        <taxon>Bacteria</taxon>
        <taxon>Bacillati</taxon>
        <taxon>Actinomycetota</taxon>
        <taxon>Acidimicrobiia</taxon>
        <taxon>Acidimicrobiales</taxon>
        <taxon>Ilumatobacteraceae</taxon>
        <taxon>Ilumatobacter</taxon>
    </lineage>
</organism>
<dbReference type="RefSeq" id="WP_015443831.1">
    <property type="nucleotide sequence ID" value="NC_020520.1"/>
</dbReference>
<dbReference type="InterPro" id="IPR001610">
    <property type="entry name" value="PAC"/>
</dbReference>
<dbReference type="SUPFAM" id="SSF55785">
    <property type="entry name" value="PYP-like sensor domain (PAS domain)"/>
    <property type="match status" value="2"/>
</dbReference>
<dbReference type="SUPFAM" id="SSF55073">
    <property type="entry name" value="Nucleotide cyclase"/>
    <property type="match status" value="1"/>
</dbReference>